<sequence>MLLKQANMNINNFFVSADLPLVTTISLYYPIDALDRSSPPRVQFLFKRDGDLDKLVEAFWKDELRVSPQIFFNQLKIIKSRIHNN</sequence>
<name>A0A0G1PKA4_9BACT</name>
<accession>A0A0G1PKA4</accession>
<evidence type="ECO:0008006" key="3">
    <source>
        <dbReference type="Google" id="ProtNLM"/>
    </source>
</evidence>
<proteinExistence type="predicted"/>
<protein>
    <recommendedName>
        <fullName evidence="3">DUF5659 domain-containing protein</fullName>
    </recommendedName>
</protein>
<dbReference type="Proteomes" id="UP000034794">
    <property type="component" value="Unassembled WGS sequence"/>
</dbReference>
<reference evidence="1 2" key="1">
    <citation type="journal article" date="2015" name="Nature">
        <title>rRNA introns, odd ribosomes, and small enigmatic genomes across a large radiation of phyla.</title>
        <authorList>
            <person name="Brown C.T."/>
            <person name="Hug L.A."/>
            <person name="Thomas B.C."/>
            <person name="Sharon I."/>
            <person name="Castelle C.J."/>
            <person name="Singh A."/>
            <person name="Wilkins M.J."/>
            <person name="Williams K.H."/>
            <person name="Banfield J.F."/>
        </authorList>
    </citation>
    <scope>NUCLEOTIDE SEQUENCE [LARGE SCALE GENOMIC DNA]</scope>
</reference>
<evidence type="ECO:0000313" key="1">
    <source>
        <dbReference type="EMBL" id="KKU33254.1"/>
    </source>
</evidence>
<dbReference type="AlphaFoldDB" id="A0A0G1PKA4"/>
<organism evidence="1 2">
    <name type="scientific">Candidatus Collierbacteria bacterium GW2011_GWA2_46_26</name>
    <dbReference type="NCBI Taxonomy" id="1618381"/>
    <lineage>
        <taxon>Bacteria</taxon>
        <taxon>Candidatus Collieribacteriota</taxon>
    </lineage>
</organism>
<dbReference type="EMBL" id="LCMI01000005">
    <property type="protein sequence ID" value="KKU33254.1"/>
    <property type="molecule type" value="Genomic_DNA"/>
</dbReference>
<gene>
    <name evidence="1" type="ORF">UX47_C0005G0056</name>
</gene>
<evidence type="ECO:0000313" key="2">
    <source>
        <dbReference type="Proteomes" id="UP000034794"/>
    </source>
</evidence>
<comment type="caution">
    <text evidence="1">The sequence shown here is derived from an EMBL/GenBank/DDBJ whole genome shotgun (WGS) entry which is preliminary data.</text>
</comment>